<keyword evidence="1" id="KW-1185">Reference proteome</keyword>
<dbReference type="PANTHER" id="PTHR47027">
    <property type="entry name" value="REVERSE TRANSCRIPTASE DOMAIN-CONTAINING PROTEIN"/>
    <property type="match status" value="1"/>
</dbReference>
<dbReference type="GeneID" id="115825295"/>
<accession>A0A6J2WL13</accession>
<dbReference type="OrthoDB" id="410381at2759"/>
<dbReference type="RefSeq" id="XP_030644988.1">
    <property type="nucleotide sequence ID" value="XM_030789128.1"/>
</dbReference>
<gene>
    <name evidence="2" type="primary">LOC115825295</name>
</gene>
<reference evidence="2" key="1">
    <citation type="submission" date="2025-08" db="UniProtKB">
        <authorList>
            <consortium name="RefSeq"/>
        </authorList>
    </citation>
    <scope>IDENTIFICATION</scope>
</reference>
<evidence type="ECO:0000313" key="2">
    <source>
        <dbReference type="RefSeq" id="XP_030644988.1"/>
    </source>
</evidence>
<evidence type="ECO:0000313" key="1">
    <source>
        <dbReference type="Proteomes" id="UP000504632"/>
    </source>
</evidence>
<dbReference type="PANTHER" id="PTHR47027:SF26">
    <property type="entry name" value="REVERSE TRANSCRIPTASE DOMAIN-CONTAINING PROTEIN"/>
    <property type="match status" value="1"/>
</dbReference>
<sequence length="240" mass="27643">MAKYGCPPKFISMVKQFQDGMQASVQDNGETFQPFPISDSVKQGCVPAPTLFSLMFSAVLTDAFRDDDIGICLKYHTDGQLFNLRRPQAKTKVMTDVIRDFLFADDCALNASSEADFATQHQQVLHCRHQLWTVYQRHAKKLNHFHTMCLRKILNIKRQDRVADAEVLAQADFSSIYTILMQSQLRWAGRVPCIRDHWLPKRLFYGELQHGQRSQGGQKKRFKESLKASLKAFERTQKNV</sequence>
<dbReference type="InParanoid" id="A0A6J2WL13"/>
<dbReference type="Proteomes" id="UP000504632">
    <property type="component" value="Chromosome 12"/>
</dbReference>
<proteinExistence type="predicted"/>
<dbReference type="AlphaFoldDB" id="A0A6J2WL13"/>
<name>A0A6J2WL13_CHACN</name>
<protein>
    <submittedName>
        <fullName evidence="2">Uncharacterized protein LOC115825295</fullName>
    </submittedName>
</protein>
<organism evidence="1 2">
    <name type="scientific">Chanos chanos</name>
    <name type="common">Milkfish</name>
    <name type="synonym">Mugil chanos</name>
    <dbReference type="NCBI Taxonomy" id="29144"/>
    <lineage>
        <taxon>Eukaryota</taxon>
        <taxon>Metazoa</taxon>
        <taxon>Chordata</taxon>
        <taxon>Craniata</taxon>
        <taxon>Vertebrata</taxon>
        <taxon>Euteleostomi</taxon>
        <taxon>Actinopterygii</taxon>
        <taxon>Neopterygii</taxon>
        <taxon>Teleostei</taxon>
        <taxon>Ostariophysi</taxon>
        <taxon>Gonorynchiformes</taxon>
        <taxon>Chanidae</taxon>
        <taxon>Chanos</taxon>
    </lineage>
</organism>